<dbReference type="Pfam" id="PF00501">
    <property type="entry name" value="AMP-binding"/>
    <property type="match status" value="1"/>
</dbReference>
<evidence type="ECO:0000259" key="3">
    <source>
        <dbReference type="Pfam" id="PF00501"/>
    </source>
</evidence>
<dbReference type="AlphaFoldDB" id="A0A0G3XAT8"/>
<proteinExistence type="inferred from homology"/>
<protein>
    <submittedName>
        <fullName evidence="5">AMP-dependent synthetase</fullName>
    </submittedName>
</protein>
<feature type="domain" description="AMP-dependent synthetase/ligase" evidence="3">
    <location>
        <begin position="43"/>
        <end position="424"/>
    </location>
</feature>
<dbReference type="RefSeq" id="WP_047807436.1">
    <property type="nucleotide sequence ID" value="NZ_CP011805.1"/>
</dbReference>
<comment type="similarity">
    <text evidence="1">Belongs to the ATP-dependent AMP-binding enzyme family.</text>
</comment>
<dbReference type="Gene3D" id="3.40.50.12780">
    <property type="entry name" value="N-terminal domain of ligase-like"/>
    <property type="match status" value="1"/>
</dbReference>
<dbReference type="GO" id="GO:0006631">
    <property type="term" value="P:fatty acid metabolic process"/>
    <property type="evidence" value="ECO:0007669"/>
    <property type="project" value="TreeGrafter"/>
</dbReference>
<dbReference type="InterPro" id="IPR042099">
    <property type="entry name" value="ANL_N_sf"/>
</dbReference>
<dbReference type="PATRIC" id="fig|543877.4.peg.2623"/>
<gene>
    <name evidence="5" type="ORF">AM2010_2585</name>
</gene>
<organism evidence="5 6">
    <name type="scientific">Pelagerythrobacter marensis</name>
    <dbReference type="NCBI Taxonomy" id="543877"/>
    <lineage>
        <taxon>Bacteria</taxon>
        <taxon>Pseudomonadati</taxon>
        <taxon>Pseudomonadota</taxon>
        <taxon>Alphaproteobacteria</taxon>
        <taxon>Sphingomonadales</taxon>
        <taxon>Erythrobacteraceae</taxon>
        <taxon>Pelagerythrobacter</taxon>
    </lineage>
</organism>
<evidence type="ECO:0000256" key="1">
    <source>
        <dbReference type="ARBA" id="ARBA00006432"/>
    </source>
</evidence>
<dbReference type="InterPro" id="IPR025110">
    <property type="entry name" value="AMP-bd_C"/>
</dbReference>
<dbReference type="Gene3D" id="3.30.300.30">
    <property type="match status" value="1"/>
</dbReference>
<name>A0A0G3XAT8_9SPHN</name>
<keyword evidence="2" id="KW-0436">Ligase</keyword>
<evidence type="ECO:0000313" key="5">
    <source>
        <dbReference type="EMBL" id="AKM08640.1"/>
    </source>
</evidence>
<dbReference type="GO" id="GO:0031956">
    <property type="term" value="F:medium-chain fatty acid-CoA ligase activity"/>
    <property type="evidence" value="ECO:0007669"/>
    <property type="project" value="TreeGrafter"/>
</dbReference>
<feature type="domain" description="AMP-binding enzyme C-terminal" evidence="4">
    <location>
        <begin position="477"/>
        <end position="551"/>
    </location>
</feature>
<dbReference type="SUPFAM" id="SSF56801">
    <property type="entry name" value="Acetyl-CoA synthetase-like"/>
    <property type="match status" value="1"/>
</dbReference>
<dbReference type="STRING" id="543877.AM2010_2585"/>
<dbReference type="KEGG" id="amx:AM2010_2585"/>
<accession>A0A0G3XAT8</accession>
<evidence type="ECO:0000259" key="4">
    <source>
        <dbReference type="Pfam" id="PF13193"/>
    </source>
</evidence>
<dbReference type="PANTHER" id="PTHR43201">
    <property type="entry name" value="ACYL-COA SYNTHETASE"/>
    <property type="match status" value="1"/>
</dbReference>
<evidence type="ECO:0000313" key="6">
    <source>
        <dbReference type="Proteomes" id="UP000037643"/>
    </source>
</evidence>
<sequence>MYVTPETRIAEYEAKGWWSGITVDTLLLQTMAGTHAPLAVIDPPNREALDGKAPQRVDWAQLDERVDRLAAALHDHGLRKDDRIVSQLPNTIDAVVTFLAAARLGLILSPVVMQYRQHELTHVFGKVEPAAFLTVFRFQDHDQAALAAKICADQDVKLMLFGAVDTAKAPGAIALDEAMLDADRAALAEYRSDNPVQAGEVLTVCWTSGTENQPKGVPRNHNHWVLNGDVMVEATAMQSGDTVLNPFPLVNIGSIGGLVMPWLRCGGTLVLHHPFDVATFLTQLQQEKVSYTIAPPAVLGALLKQPDLLAKFDLSTLRTVGSGSAPLSPWLIEGWRDRYGIEIANIFGSNEGASLFSNQHSVPDAAERARFFPRFGAEGADWEGRTAQIMKSRLVDLETEEEITAPGSVGELRLGGAMVFDGYWRAPEMSQGAFDSEGYYRTGDLFEIAGPGNRFYQFQGRSKEIIMRGGVNISPAELDDLMVGLPQIREAATVGVPDDRLGERIAVAVVPHEGESPSLTDVTAWLEEREVAIFKRPEFLVTVDAVPRNAMNKVVRDELRAIVLAKL</sequence>
<dbReference type="CDD" id="cd04433">
    <property type="entry name" value="AFD_class_I"/>
    <property type="match status" value="1"/>
</dbReference>
<dbReference type="Proteomes" id="UP000037643">
    <property type="component" value="Chromosome"/>
</dbReference>
<dbReference type="PANTHER" id="PTHR43201:SF5">
    <property type="entry name" value="MEDIUM-CHAIN ACYL-COA LIGASE ACSF2, MITOCHONDRIAL"/>
    <property type="match status" value="1"/>
</dbReference>
<dbReference type="OrthoDB" id="9803968at2"/>
<dbReference type="Pfam" id="PF13193">
    <property type="entry name" value="AMP-binding_C"/>
    <property type="match status" value="1"/>
</dbReference>
<keyword evidence="6" id="KW-1185">Reference proteome</keyword>
<dbReference type="EMBL" id="CP011805">
    <property type="protein sequence ID" value="AKM08640.1"/>
    <property type="molecule type" value="Genomic_DNA"/>
</dbReference>
<dbReference type="InterPro" id="IPR000873">
    <property type="entry name" value="AMP-dep_synth/lig_dom"/>
</dbReference>
<dbReference type="InterPro" id="IPR045851">
    <property type="entry name" value="AMP-bd_C_sf"/>
</dbReference>
<reference evidence="5 6" key="1">
    <citation type="submission" date="2015-06" db="EMBL/GenBank/DDBJ databases">
        <authorList>
            <person name="Kim K.M."/>
        </authorList>
    </citation>
    <scope>NUCLEOTIDE SEQUENCE [LARGE SCALE GENOMIC DNA]</scope>
    <source>
        <strain evidence="5 6">KCTC 22370</strain>
    </source>
</reference>
<evidence type="ECO:0000256" key="2">
    <source>
        <dbReference type="ARBA" id="ARBA00022598"/>
    </source>
</evidence>